<accession>A0AAV1LD42</accession>
<dbReference type="Pfam" id="PF13843">
    <property type="entry name" value="DDE_Tnp_1_7"/>
    <property type="match status" value="1"/>
</dbReference>
<feature type="compositionally biased region" description="Acidic residues" evidence="1">
    <location>
        <begin position="47"/>
        <end position="56"/>
    </location>
</feature>
<dbReference type="InterPro" id="IPR029526">
    <property type="entry name" value="PGBD"/>
</dbReference>
<sequence length="626" mass="71807">MASNRQVVSVDQPNAESILLDWLNDEDCTDDESQSLEPSRAVIPEELLSDSEDDCIPSDHDSDSEYSVDSDDEDVLTSGESTKYYYGKNRFKWSSEPPSRNIRTQSHNILRLPSNQNDLVTENGPISPLDAFQLIFDNQMIETILEWTNKKLEIVRETISPKEQYAFKETSQIELKGFLSLLLYGAAFKSNHESVLSLFATDGTGRPIFRVSMSKKRFLILLLVLRFDNFTDREARKIIDPGCAVSEFLEMFNKNSQARYVPGANFTVDEMLLAFHGRCRFKMYIPSKPAKYGVKVQCLADSATFYVYNTYIYTGKGSDSYTLSEEDKKKPVPTQAVLRLCKSIFNTNRNKGCFFKLDRTLNCKNSIGLKKTPIITTDYWYSSIELSQELKNKGLTTVGTLKKNKAVIPKEFLPAKNKELNSSLFGFTKYCTLVSFLPKKNKAVILYSTMHHDSKINPESLKPDIIEYYNDTKSGVDSVDQKCSVYSCSRRTRRWPMAVFFRILDMSAWNSYVIHKSQAGISKMTRLNYIKGLAEQLNDMNLKSRQYNERLPRQLRELISDITKVPLVEEQQVLDDKLPRKQRKYCHICPKRLKRKTSFLCHNCMKPVCLACTKKICTHCVATAKD</sequence>
<feature type="compositionally biased region" description="Acidic residues" evidence="1">
    <location>
        <begin position="64"/>
        <end position="75"/>
    </location>
</feature>
<protein>
    <recommendedName>
        <fullName evidence="2">PiggyBac transposable element-derived protein domain-containing protein</fullName>
    </recommendedName>
</protein>
<reference evidence="3 4" key="1">
    <citation type="submission" date="2023-11" db="EMBL/GenBank/DDBJ databases">
        <authorList>
            <person name="Hedman E."/>
            <person name="Englund M."/>
            <person name="Stromberg M."/>
            <person name="Nyberg Akerstrom W."/>
            <person name="Nylinder S."/>
            <person name="Jareborg N."/>
            <person name="Kallberg Y."/>
            <person name="Kronander E."/>
        </authorList>
    </citation>
    <scope>NUCLEOTIDE SEQUENCE [LARGE SCALE GENOMIC DNA]</scope>
</reference>
<dbReference type="Proteomes" id="UP001314205">
    <property type="component" value="Unassembled WGS sequence"/>
</dbReference>
<evidence type="ECO:0000256" key="1">
    <source>
        <dbReference type="SAM" id="MobiDB-lite"/>
    </source>
</evidence>
<dbReference type="PANTHER" id="PTHR46599:SF6">
    <property type="entry name" value="DUAL SPECIFICITY PHOSPHATASE 26"/>
    <property type="match status" value="1"/>
</dbReference>
<comment type="caution">
    <text evidence="3">The sequence shown here is derived from an EMBL/GenBank/DDBJ whole genome shotgun (WGS) entry which is preliminary data.</text>
</comment>
<evidence type="ECO:0000313" key="3">
    <source>
        <dbReference type="EMBL" id="CAK1592780.1"/>
    </source>
</evidence>
<dbReference type="EMBL" id="CAVLGL010000087">
    <property type="protein sequence ID" value="CAK1592780.1"/>
    <property type="molecule type" value="Genomic_DNA"/>
</dbReference>
<dbReference type="PANTHER" id="PTHR46599">
    <property type="entry name" value="PIGGYBAC TRANSPOSABLE ELEMENT-DERIVED PROTEIN 4"/>
    <property type="match status" value="1"/>
</dbReference>
<feature type="region of interest" description="Disordered" evidence="1">
    <location>
        <begin position="28"/>
        <end position="75"/>
    </location>
</feature>
<organism evidence="3 4">
    <name type="scientific">Parnassius mnemosyne</name>
    <name type="common">clouded apollo</name>
    <dbReference type="NCBI Taxonomy" id="213953"/>
    <lineage>
        <taxon>Eukaryota</taxon>
        <taxon>Metazoa</taxon>
        <taxon>Ecdysozoa</taxon>
        <taxon>Arthropoda</taxon>
        <taxon>Hexapoda</taxon>
        <taxon>Insecta</taxon>
        <taxon>Pterygota</taxon>
        <taxon>Neoptera</taxon>
        <taxon>Endopterygota</taxon>
        <taxon>Lepidoptera</taxon>
        <taxon>Glossata</taxon>
        <taxon>Ditrysia</taxon>
        <taxon>Papilionoidea</taxon>
        <taxon>Papilionidae</taxon>
        <taxon>Parnassiinae</taxon>
        <taxon>Parnassini</taxon>
        <taxon>Parnassius</taxon>
        <taxon>Driopa</taxon>
    </lineage>
</organism>
<feature type="domain" description="PiggyBac transposable element-derived protein" evidence="2">
    <location>
        <begin position="127"/>
        <end position="512"/>
    </location>
</feature>
<name>A0AAV1LD42_9NEOP</name>
<evidence type="ECO:0000313" key="4">
    <source>
        <dbReference type="Proteomes" id="UP001314205"/>
    </source>
</evidence>
<keyword evidence="4" id="KW-1185">Reference proteome</keyword>
<proteinExistence type="predicted"/>
<evidence type="ECO:0000259" key="2">
    <source>
        <dbReference type="Pfam" id="PF13843"/>
    </source>
</evidence>
<dbReference type="AlphaFoldDB" id="A0AAV1LD42"/>
<gene>
    <name evidence="3" type="ORF">PARMNEM_LOCUS12665</name>
</gene>